<evidence type="ECO:0000259" key="3">
    <source>
        <dbReference type="Pfam" id="PF13359"/>
    </source>
</evidence>
<evidence type="ECO:0000256" key="1">
    <source>
        <dbReference type="ARBA" id="ARBA00001968"/>
    </source>
</evidence>
<feature type="non-terminal residue" evidence="4">
    <location>
        <position position="1"/>
    </location>
</feature>
<evidence type="ECO:0000313" key="4">
    <source>
        <dbReference type="EMBL" id="KAF0718880.1"/>
    </source>
</evidence>
<name>A0A6G0W1C3_APHCR</name>
<dbReference type="PANTHER" id="PTHR45913:SF19">
    <property type="entry name" value="LOW QUALITY PROTEIN: ZINC FINGER BED DOMAIN-CONTAINING PROTEIN 5-LIKE"/>
    <property type="match status" value="1"/>
</dbReference>
<dbReference type="EMBL" id="VUJU01009627">
    <property type="protein sequence ID" value="KAF0718880.1"/>
    <property type="molecule type" value="Genomic_DNA"/>
</dbReference>
<organism evidence="4 5">
    <name type="scientific">Aphis craccivora</name>
    <name type="common">Cowpea aphid</name>
    <dbReference type="NCBI Taxonomy" id="307492"/>
    <lineage>
        <taxon>Eukaryota</taxon>
        <taxon>Metazoa</taxon>
        <taxon>Ecdysozoa</taxon>
        <taxon>Arthropoda</taxon>
        <taxon>Hexapoda</taxon>
        <taxon>Insecta</taxon>
        <taxon>Pterygota</taxon>
        <taxon>Neoptera</taxon>
        <taxon>Paraneoptera</taxon>
        <taxon>Hemiptera</taxon>
        <taxon>Sternorrhyncha</taxon>
        <taxon>Aphidomorpha</taxon>
        <taxon>Aphidoidea</taxon>
        <taxon>Aphididae</taxon>
        <taxon>Aphidini</taxon>
        <taxon>Aphis</taxon>
        <taxon>Aphis</taxon>
    </lineage>
</organism>
<dbReference type="PANTHER" id="PTHR45913">
    <property type="entry name" value="EPM2A-INTERACTING PROTEIN 1"/>
    <property type="match status" value="1"/>
</dbReference>
<evidence type="ECO:0000256" key="2">
    <source>
        <dbReference type="ARBA" id="ARBA00022723"/>
    </source>
</evidence>
<dbReference type="AlphaFoldDB" id="A0A6G0W1C3"/>
<proteinExistence type="predicted"/>
<dbReference type="Proteomes" id="UP000478052">
    <property type="component" value="Unassembled WGS sequence"/>
</dbReference>
<dbReference type="OrthoDB" id="6619178at2759"/>
<dbReference type="GO" id="GO:0046872">
    <property type="term" value="F:metal ion binding"/>
    <property type="evidence" value="ECO:0007669"/>
    <property type="project" value="UniProtKB-KW"/>
</dbReference>
<dbReference type="InterPro" id="IPR027806">
    <property type="entry name" value="HARBI1_dom"/>
</dbReference>
<keyword evidence="5" id="KW-1185">Reference proteome</keyword>
<comment type="caution">
    <text evidence="4">The sequence shown here is derived from an EMBL/GenBank/DDBJ whole genome shotgun (WGS) entry which is preliminary data.</text>
</comment>
<protein>
    <submittedName>
        <fullName evidence="4">Zinc finger MYM-type protein 6-like</fullName>
    </submittedName>
</protein>
<keyword evidence="2" id="KW-0479">Metal-binding</keyword>
<dbReference type="Pfam" id="PF13359">
    <property type="entry name" value="DDE_Tnp_4"/>
    <property type="match status" value="1"/>
</dbReference>
<accession>A0A6G0W1C3</accession>
<sequence>PTEMPKPTTQQWLGIADRFYESSNFTNFLGAIDGKHNNRFDANLSFIIIDVGAYGKESDSRIFKQSTFGEKLYAKQLNIPEPACLPNTENFPKPYVFLADEAFGLHTNLLRPYPGLGLTNDRRVFNYRLSRAFKIKLKRCRSVSESVDDIIASPPPKKKKKGTFVRNYYDGYIKYGFICFSSGSNDIPIPQCILCSVILSNEAMKPAKLRHLESKHKEFHNKPIDFFIRKGKELTAQKKVMSTTSKVDYSLVKASYLVAFRIAKCKKPYNIGETLIKPCLHDITSELLGPSADKKMNDLPLSNDTISRRINDISVDTEEQVIDKIKLSKWFSIQLDESTDSKSNFAMLRAFY</sequence>
<feature type="domain" description="DDE Tnp4" evidence="3">
    <location>
        <begin position="40"/>
        <end position="132"/>
    </location>
</feature>
<reference evidence="4 5" key="1">
    <citation type="submission" date="2019-08" db="EMBL/GenBank/DDBJ databases">
        <title>Whole genome of Aphis craccivora.</title>
        <authorList>
            <person name="Voronova N.V."/>
            <person name="Shulinski R.S."/>
            <person name="Bandarenka Y.V."/>
            <person name="Zhorov D.G."/>
            <person name="Warner D."/>
        </authorList>
    </citation>
    <scope>NUCLEOTIDE SEQUENCE [LARGE SCALE GENOMIC DNA]</scope>
    <source>
        <strain evidence="4">180601</strain>
        <tissue evidence="4">Whole Body</tissue>
    </source>
</reference>
<gene>
    <name evidence="4" type="ORF">FWK35_00023858</name>
</gene>
<comment type="cofactor">
    <cofactor evidence="1">
        <name>a divalent metal cation</name>
        <dbReference type="ChEBI" id="CHEBI:60240"/>
    </cofactor>
</comment>
<evidence type="ECO:0000313" key="5">
    <source>
        <dbReference type="Proteomes" id="UP000478052"/>
    </source>
</evidence>